<protein>
    <submittedName>
        <fullName evidence="2">Receptor-like protein 12</fullName>
    </submittedName>
</protein>
<name>A0A314Y5L2_PRUYE</name>
<dbReference type="Proteomes" id="UP000250321">
    <property type="component" value="Unassembled WGS sequence"/>
</dbReference>
<comment type="caution">
    <text evidence="2">The sequence shown here is derived from an EMBL/GenBank/DDBJ whole genome shotgun (WGS) entry which is preliminary data.</text>
</comment>
<proteinExistence type="predicted"/>
<evidence type="ECO:0000313" key="2">
    <source>
        <dbReference type="EMBL" id="PQQ00119.1"/>
    </source>
</evidence>
<accession>A0A314Y5L2</accession>
<gene>
    <name evidence="2" type="ORF">Pyn_12385</name>
</gene>
<keyword evidence="1" id="KW-0732">Signal</keyword>
<feature type="signal peptide" evidence="1">
    <location>
        <begin position="1"/>
        <end position="33"/>
    </location>
</feature>
<sequence>MTLTNMVGVRCCFKLLYAIVVVILLHMNNPCIGCSEREWQALLALKQGLVGLSWGTEPKTKIAANGMQSTAATKLAMLLSLIFDSFICKVRLVLNSLSCSIWNYWTLVTIISVGAKFQISLDL</sequence>
<keyword evidence="3" id="KW-1185">Reference proteome</keyword>
<reference evidence="2 3" key="1">
    <citation type="submission" date="2018-02" db="EMBL/GenBank/DDBJ databases">
        <title>Draft genome of wild Prunus yedoensis var. nudiflora.</title>
        <authorList>
            <person name="Baek S."/>
            <person name="Kim J.-H."/>
            <person name="Choi K."/>
            <person name="Kim G.-B."/>
            <person name="Cho A."/>
            <person name="Jang H."/>
            <person name="Shin C.-H."/>
            <person name="Yu H.-J."/>
            <person name="Mun J.-H."/>
        </authorList>
    </citation>
    <scope>NUCLEOTIDE SEQUENCE [LARGE SCALE GENOMIC DNA]</scope>
    <source>
        <strain evidence="3">cv. Jeju island</strain>
        <tissue evidence="2">Leaf</tissue>
    </source>
</reference>
<organism evidence="2 3">
    <name type="scientific">Prunus yedoensis var. nudiflora</name>
    <dbReference type="NCBI Taxonomy" id="2094558"/>
    <lineage>
        <taxon>Eukaryota</taxon>
        <taxon>Viridiplantae</taxon>
        <taxon>Streptophyta</taxon>
        <taxon>Embryophyta</taxon>
        <taxon>Tracheophyta</taxon>
        <taxon>Spermatophyta</taxon>
        <taxon>Magnoliopsida</taxon>
        <taxon>eudicotyledons</taxon>
        <taxon>Gunneridae</taxon>
        <taxon>Pentapetalae</taxon>
        <taxon>rosids</taxon>
        <taxon>fabids</taxon>
        <taxon>Rosales</taxon>
        <taxon>Rosaceae</taxon>
        <taxon>Amygdaloideae</taxon>
        <taxon>Amygdaleae</taxon>
        <taxon>Prunus</taxon>
    </lineage>
</organism>
<dbReference type="EMBL" id="PJQY01001741">
    <property type="protein sequence ID" value="PQQ00119.1"/>
    <property type="molecule type" value="Genomic_DNA"/>
</dbReference>
<feature type="chain" id="PRO_5016407237" evidence="1">
    <location>
        <begin position="34"/>
        <end position="123"/>
    </location>
</feature>
<dbReference type="AlphaFoldDB" id="A0A314Y5L2"/>
<evidence type="ECO:0000256" key="1">
    <source>
        <dbReference type="SAM" id="SignalP"/>
    </source>
</evidence>
<evidence type="ECO:0000313" key="3">
    <source>
        <dbReference type="Proteomes" id="UP000250321"/>
    </source>
</evidence>
<keyword evidence="2" id="KW-0675">Receptor</keyword>